<sequence>MLCPKCEDVMSTHERSGVHIEICARCKGIFLDRGELERLVVAERHHYASAPPEPQPVDPGDPRIGDHPPRSGRGRPHFLEGVFGVFD</sequence>
<evidence type="ECO:0000313" key="4">
    <source>
        <dbReference type="Proteomes" id="UP000637578"/>
    </source>
</evidence>
<dbReference type="AlphaFoldDB" id="A0A8J3CHY0"/>
<keyword evidence="4" id="KW-1185">Reference proteome</keyword>
<reference evidence="3" key="1">
    <citation type="journal article" date="2014" name="Int. J. Syst. Evol. Microbiol.">
        <title>Complete genome sequence of Corynebacterium casei LMG S-19264T (=DSM 44701T), isolated from a smear-ripened cheese.</title>
        <authorList>
            <consortium name="US DOE Joint Genome Institute (JGI-PGF)"/>
            <person name="Walter F."/>
            <person name="Albersmeier A."/>
            <person name="Kalinowski J."/>
            <person name="Ruckert C."/>
        </authorList>
    </citation>
    <scope>NUCLEOTIDE SEQUENCE</scope>
    <source>
        <strain evidence="3">CGMCC 4.5737</strain>
    </source>
</reference>
<feature type="compositionally biased region" description="Basic and acidic residues" evidence="1">
    <location>
        <begin position="60"/>
        <end position="69"/>
    </location>
</feature>
<organism evidence="3 4">
    <name type="scientific">Longimycelium tulufanense</name>
    <dbReference type="NCBI Taxonomy" id="907463"/>
    <lineage>
        <taxon>Bacteria</taxon>
        <taxon>Bacillati</taxon>
        <taxon>Actinomycetota</taxon>
        <taxon>Actinomycetes</taxon>
        <taxon>Pseudonocardiales</taxon>
        <taxon>Pseudonocardiaceae</taxon>
        <taxon>Longimycelium</taxon>
    </lineage>
</organism>
<feature type="domain" description="Transcription factor zinc-finger" evidence="2">
    <location>
        <begin position="3"/>
        <end position="40"/>
    </location>
</feature>
<dbReference type="InterPro" id="IPR027392">
    <property type="entry name" value="TF_Znf"/>
</dbReference>
<evidence type="ECO:0000313" key="3">
    <source>
        <dbReference type="EMBL" id="GGM69494.1"/>
    </source>
</evidence>
<evidence type="ECO:0000256" key="1">
    <source>
        <dbReference type="SAM" id="MobiDB-lite"/>
    </source>
</evidence>
<comment type="caution">
    <text evidence="3">The sequence shown here is derived from an EMBL/GenBank/DDBJ whole genome shotgun (WGS) entry which is preliminary data.</text>
</comment>
<gene>
    <name evidence="3" type="ORF">GCM10012275_44910</name>
</gene>
<dbReference type="RefSeq" id="WP_189060388.1">
    <property type="nucleotide sequence ID" value="NZ_BMMK01000024.1"/>
</dbReference>
<protein>
    <recommendedName>
        <fullName evidence="2">Transcription factor zinc-finger domain-containing protein</fullName>
    </recommendedName>
</protein>
<dbReference type="Proteomes" id="UP000637578">
    <property type="component" value="Unassembled WGS sequence"/>
</dbReference>
<proteinExistence type="predicted"/>
<accession>A0A8J3CHY0</accession>
<dbReference type="Pfam" id="PF13453">
    <property type="entry name" value="Zn_ribbon_TFIIB"/>
    <property type="match status" value="1"/>
</dbReference>
<evidence type="ECO:0000259" key="2">
    <source>
        <dbReference type="Pfam" id="PF13453"/>
    </source>
</evidence>
<name>A0A8J3CHY0_9PSEU</name>
<feature type="region of interest" description="Disordered" evidence="1">
    <location>
        <begin position="47"/>
        <end position="77"/>
    </location>
</feature>
<dbReference type="EMBL" id="BMMK01000024">
    <property type="protein sequence ID" value="GGM69494.1"/>
    <property type="molecule type" value="Genomic_DNA"/>
</dbReference>
<reference evidence="3" key="2">
    <citation type="submission" date="2020-09" db="EMBL/GenBank/DDBJ databases">
        <authorList>
            <person name="Sun Q."/>
            <person name="Zhou Y."/>
        </authorList>
    </citation>
    <scope>NUCLEOTIDE SEQUENCE</scope>
    <source>
        <strain evidence="3">CGMCC 4.5737</strain>
    </source>
</reference>